<dbReference type="InterPro" id="IPR004788">
    <property type="entry name" value="Ribose5P_isomerase_type_A"/>
</dbReference>
<sequence>MSESEGFKREAAYAAVDRYVRSGMTVGLGTGSTAVWVVRRLGEKLASGDLKDVVGVPTSERTAGEARERGVPLATLAEARPDVTLDGADEISPEVNVIKGLGGALLREKIVAFASGSLVIVADGSKLVGRLGERTPVPVEVERFGADATLKALAALGCEPKLRPGEDGSPFITDGGNYTADCYFGEIEDPARLEAEIKSIPGALECGLFIGLARAAVVSDAGGLRVLEAR</sequence>
<feature type="binding site" evidence="3">
    <location>
        <begin position="30"/>
        <end position="33"/>
    </location>
    <ligand>
        <name>substrate</name>
    </ligand>
</feature>
<protein>
    <recommendedName>
        <fullName evidence="3">Ribose-5-phosphate isomerase A</fullName>
        <ecNumber evidence="3">5.3.1.6</ecNumber>
    </recommendedName>
    <alternativeName>
        <fullName evidence="3">Phosphoriboisomerase A</fullName>
        <shortName evidence="3">PRI</shortName>
    </alternativeName>
</protein>
<reference evidence="4 6" key="1">
    <citation type="submission" date="2014-03" db="EMBL/GenBank/DDBJ databases">
        <title>Complete genome sequence of the Radio-Resistant Rubrobacter radiotolerans RSPS-4.</title>
        <authorList>
            <person name="Egas C.C."/>
            <person name="Barroso C.C."/>
            <person name="Froufe H.J.C."/>
            <person name="Pacheco J.J."/>
            <person name="Albuquerque L.L."/>
            <person name="da Costa M.M.S."/>
        </authorList>
    </citation>
    <scope>NUCLEOTIDE SEQUENCE [LARGE SCALE GENOMIC DNA]</scope>
    <source>
        <strain evidence="4 6">RSPS-4</strain>
    </source>
</reference>
<dbReference type="eggNOG" id="COG0120">
    <property type="taxonomic scope" value="Bacteria"/>
</dbReference>
<dbReference type="EMBL" id="CP007514">
    <property type="protein sequence ID" value="AHY47437.1"/>
    <property type="molecule type" value="Genomic_DNA"/>
</dbReference>
<dbReference type="PANTHER" id="PTHR43748:SF3">
    <property type="entry name" value="RIBOSE-5-PHOSPHATE ISOMERASE 3, CHLOROPLASTIC-RELATED"/>
    <property type="match status" value="1"/>
</dbReference>
<feature type="binding site" evidence="3">
    <location>
        <position position="126"/>
    </location>
    <ligand>
        <name>substrate</name>
    </ligand>
</feature>
<dbReference type="InterPro" id="IPR050262">
    <property type="entry name" value="Ribose-5P_isomerase"/>
</dbReference>
<dbReference type="HAMAP" id="MF_00170">
    <property type="entry name" value="Rib_5P_isom_A"/>
    <property type="match status" value="1"/>
</dbReference>
<dbReference type="GO" id="GO:0009052">
    <property type="term" value="P:pentose-phosphate shunt, non-oxidative branch"/>
    <property type="evidence" value="ECO:0007669"/>
    <property type="project" value="UniProtKB-UniRule"/>
</dbReference>
<dbReference type="Gene3D" id="3.40.50.1360">
    <property type="match status" value="1"/>
</dbReference>
<dbReference type="EC" id="5.3.1.6" evidence="3"/>
<evidence type="ECO:0000256" key="1">
    <source>
        <dbReference type="ARBA" id="ARBA00001713"/>
    </source>
</evidence>
<dbReference type="SUPFAM" id="SSF75445">
    <property type="entry name" value="D-ribose-5-phosphate isomerase (RpiA), lid domain"/>
    <property type="match status" value="1"/>
</dbReference>
<dbReference type="RefSeq" id="WP_038682630.1">
    <property type="nucleotide sequence ID" value="NZ_CP007514.1"/>
</dbReference>
<dbReference type="CDD" id="cd01398">
    <property type="entry name" value="RPI_A"/>
    <property type="match status" value="1"/>
</dbReference>
<dbReference type="GO" id="GO:0004751">
    <property type="term" value="F:ribose-5-phosphate isomerase activity"/>
    <property type="evidence" value="ECO:0007669"/>
    <property type="project" value="UniProtKB-UniRule"/>
</dbReference>
<feature type="active site" description="Proton acceptor" evidence="3">
    <location>
        <position position="108"/>
    </location>
</feature>
<organism evidence="4 6">
    <name type="scientific">Rubrobacter radiotolerans</name>
    <name type="common">Arthrobacter radiotolerans</name>
    <dbReference type="NCBI Taxonomy" id="42256"/>
    <lineage>
        <taxon>Bacteria</taxon>
        <taxon>Bacillati</taxon>
        <taxon>Actinomycetota</taxon>
        <taxon>Rubrobacteria</taxon>
        <taxon>Rubrobacterales</taxon>
        <taxon>Rubrobacteraceae</taxon>
        <taxon>Rubrobacter</taxon>
    </lineage>
</organism>
<dbReference type="KEGG" id="rrd:RradSPS_2154"/>
<dbReference type="PATRIC" id="fig|42256.3.peg.2192"/>
<accession>A0A023X4P1</accession>
<feature type="binding site" evidence="3">
    <location>
        <begin position="86"/>
        <end position="89"/>
    </location>
    <ligand>
        <name>substrate</name>
    </ligand>
</feature>
<dbReference type="EMBL" id="JAWXXX010000001">
    <property type="protein sequence ID" value="MDX5894840.1"/>
    <property type="molecule type" value="Genomic_DNA"/>
</dbReference>
<name>A0A023X4P1_RUBRA</name>
<proteinExistence type="inferred from homology"/>
<dbReference type="PANTHER" id="PTHR43748">
    <property type="entry name" value="RIBOSE-5-PHOSPHATE ISOMERASE 3, CHLOROPLASTIC-RELATED"/>
    <property type="match status" value="1"/>
</dbReference>
<keyword evidence="6" id="KW-1185">Reference proteome</keyword>
<dbReference type="UniPathway" id="UPA00115">
    <property type="reaction ID" value="UER00412"/>
</dbReference>
<dbReference type="InterPro" id="IPR020672">
    <property type="entry name" value="Ribose5P_isomerase_typA_subgr"/>
</dbReference>
<comment type="function">
    <text evidence="3">Catalyzes the reversible conversion of ribose-5-phosphate to ribulose 5-phosphate.</text>
</comment>
<dbReference type="Proteomes" id="UP001281130">
    <property type="component" value="Unassembled WGS sequence"/>
</dbReference>
<feature type="binding site" evidence="3">
    <location>
        <begin position="99"/>
        <end position="102"/>
    </location>
    <ligand>
        <name>substrate</name>
    </ligand>
</feature>
<comment type="pathway">
    <text evidence="3">Carbohydrate degradation; pentose phosphate pathway; D-ribose 5-phosphate from D-ribulose 5-phosphate (non-oxidative stage): step 1/1.</text>
</comment>
<evidence type="ECO:0000313" key="6">
    <source>
        <dbReference type="Proteomes" id="UP000025229"/>
    </source>
</evidence>
<dbReference type="NCBIfam" id="TIGR00021">
    <property type="entry name" value="rpiA"/>
    <property type="match status" value="1"/>
</dbReference>
<dbReference type="AlphaFoldDB" id="A0A023X4P1"/>
<dbReference type="Gene3D" id="3.30.70.260">
    <property type="match status" value="1"/>
</dbReference>
<dbReference type="FunFam" id="3.40.50.1360:FF:000001">
    <property type="entry name" value="Ribose-5-phosphate isomerase A"/>
    <property type="match status" value="1"/>
</dbReference>
<dbReference type="Pfam" id="PF06026">
    <property type="entry name" value="Rib_5-P_isom_A"/>
    <property type="match status" value="1"/>
</dbReference>
<dbReference type="HOGENOM" id="CLU_056590_1_0_11"/>
<dbReference type="STRING" id="42256.RradSPS_2154"/>
<gene>
    <name evidence="3 5" type="primary">rpiA</name>
    <name evidence="4" type="ORF">RradSPS_2154</name>
    <name evidence="5" type="ORF">SIL72_12500</name>
</gene>
<dbReference type="InterPro" id="IPR037171">
    <property type="entry name" value="NagB/RpiA_transferase-like"/>
</dbReference>
<evidence type="ECO:0000256" key="2">
    <source>
        <dbReference type="ARBA" id="ARBA00023235"/>
    </source>
</evidence>
<dbReference type="Proteomes" id="UP000025229">
    <property type="component" value="Chromosome"/>
</dbReference>
<keyword evidence="2 3" id="KW-0413">Isomerase</keyword>
<comment type="catalytic activity">
    <reaction evidence="1 3">
        <text>aldehydo-D-ribose 5-phosphate = D-ribulose 5-phosphate</text>
        <dbReference type="Rhea" id="RHEA:14657"/>
        <dbReference type="ChEBI" id="CHEBI:58121"/>
        <dbReference type="ChEBI" id="CHEBI:58273"/>
        <dbReference type="EC" id="5.3.1.6"/>
    </reaction>
</comment>
<evidence type="ECO:0000313" key="4">
    <source>
        <dbReference type="EMBL" id="AHY47437.1"/>
    </source>
</evidence>
<dbReference type="SUPFAM" id="SSF100950">
    <property type="entry name" value="NagB/RpiA/CoA transferase-like"/>
    <property type="match status" value="1"/>
</dbReference>
<evidence type="ECO:0000313" key="5">
    <source>
        <dbReference type="EMBL" id="MDX5894840.1"/>
    </source>
</evidence>
<comment type="similarity">
    <text evidence="3">Belongs to the ribose 5-phosphate isomerase family.</text>
</comment>
<evidence type="ECO:0000256" key="3">
    <source>
        <dbReference type="HAMAP-Rule" id="MF_00170"/>
    </source>
</evidence>
<reference evidence="5" key="2">
    <citation type="submission" date="2023-11" db="EMBL/GenBank/DDBJ databases">
        <title>MicrobeMod: A computational toolkit for identifying prokaryotic methylation and restriction-modification with nanopore sequencing.</title>
        <authorList>
            <person name="Crits-Christoph A."/>
            <person name="Kang S.C."/>
            <person name="Lee H."/>
            <person name="Ostrov N."/>
        </authorList>
    </citation>
    <scope>NUCLEOTIDE SEQUENCE</scope>
    <source>
        <strain evidence="5">ATCC 51242</strain>
    </source>
</reference>
<comment type="subunit">
    <text evidence="3">Homodimer.</text>
</comment>
<dbReference type="NCBIfam" id="NF001924">
    <property type="entry name" value="PRK00702.1"/>
    <property type="match status" value="1"/>
</dbReference>